<evidence type="ECO:0000256" key="5">
    <source>
        <dbReference type="ARBA" id="ARBA00023204"/>
    </source>
</evidence>
<dbReference type="GO" id="GO:0008270">
    <property type="term" value="F:zinc ion binding"/>
    <property type="evidence" value="ECO:0007669"/>
    <property type="project" value="UniProtKB-KW"/>
</dbReference>
<evidence type="ECO:0000259" key="8">
    <source>
        <dbReference type="SMART" id="SM00734"/>
    </source>
</evidence>
<feature type="domain" description="UBZ4-type" evidence="8">
    <location>
        <begin position="70"/>
        <end position="94"/>
    </location>
</feature>
<dbReference type="InterPro" id="IPR006642">
    <property type="entry name" value="Rad18_UBZ4"/>
</dbReference>
<organism evidence="9 10">
    <name type="scientific">Reticulomyxa filosa</name>
    <dbReference type="NCBI Taxonomy" id="46433"/>
    <lineage>
        <taxon>Eukaryota</taxon>
        <taxon>Sar</taxon>
        <taxon>Rhizaria</taxon>
        <taxon>Retaria</taxon>
        <taxon>Foraminifera</taxon>
        <taxon>Monothalamids</taxon>
        <taxon>Reticulomyxidae</taxon>
        <taxon>Reticulomyxa</taxon>
    </lineage>
</organism>
<keyword evidence="5" id="KW-0234">DNA repair</keyword>
<feature type="compositionally biased region" description="Basic and acidic residues" evidence="6">
    <location>
        <begin position="15"/>
        <end position="25"/>
    </location>
</feature>
<evidence type="ECO:0000256" key="3">
    <source>
        <dbReference type="ARBA" id="ARBA00022771"/>
    </source>
</evidence>
<evidence type="ECO:0000256" key="4">
    <source>
        <dbReference type="ARBA" id="ARBA00022833"/>
    </source>
</evidence>
<evidence type="ECO:0000256" key="7">
    <source>
        <dbReference type="SAM" id="Phobius"/>
    </source>
</evidence>
<feature type="transmembrane region" description="Helical" evidence="7">
    <location>
        <begin position="198"/>
        <end position="219"/>
    </location>
</feature>
<evidence type="ECO:0000313" key="9">
    <source>
        <dbReference type="EMBL" id="ETO31418.1"/>
    </source>
</evidence>
<protein>
    <recommendedName>
        <fullName evidence="8">UBZ4-type domain-containing protein</fullName>
    </recommendedName>
</protein>
<name>X6NZX4_RETFI</name>
<keyword evidence="10" id="KW-1185">Reference proteome</keyword>
<proteinExistence type="predicted"/>
<keyword evidence="4" id="KW-0862">Zinc</keyword>
<keyword evidence="1" id="KW-0479">Metal-binding</keyword>
<dbReference type="Proteomes" id="UP000023152">
    <property type="component" value="Unassembled WGS sequence"/>
</dbReference>
<dbReference type="EMBL" id="ASPP01004946">
    <property type="protein sequence ID" value="ETO31418.1"/>
    <property type="molecule type" value="Genomic_DNA"/>
</dbReference>
<evidence type="ECO:0000313" key="10">
    <source>
        <dbReference type="Proteomes" id="UP000023152"/>
    </source>
</evidence>
<feature type="region of interest" description="Disordered" evidence="6">
    <location>
        <begin position="1"/>
        <end position="54"/>
    </location>
</feature>
<reference evidence="9 10" key="1">
    <citation type="journal article" date="2013" name="Curr. Biol.">
        <title>The Genome of the Foraminiferan Reticulomyxa filosa.</title>
        <authorList>
            <person name="Glockner G."/>
            <person name="Hulsmann N."/>
            <person name="Schleicher M."/>
            <person name="Noegel A.A."/>
            <person name="Eichinger L."/>
            <person name="Gallinger C."/>
            <person name="Pawlowski J."/>
            <person name="Sierra R."/>
            <person name="Euteneuer U."/>
            <person name="Pillet L."/>
            <person name="Moustafa A."/>
            <person name="Platzer M."/>
            <person name="Groth M."/>
            <person name="Szafranski K."/>
            <person name="Schliwa M."/>
        </authorList>
    </citation>
    <scope>NUCLEOTIDE SEQUENCE [LARGE SCALE GENOMIC DNA]</scope>
</reference>
<gene>
    <name evidence="9" type="ORF">RFI_05699</name>
</gene>
<dbReference type="SMART" id="SM00734">
    <property type="entry name" value="ZnF_Rad18"/>
    <property type="match status" value="1"/>
</dbReference>
<keyword evidence="3" id="KW-0863">Zinc-finger</keyword>
<dbReference type="OrthoDB" id="550867at2759"/>
<sequence>MSKATWSSFMAESQKNQKKDKDLKSVPRMKGKNADSQQRQTKKRPLEEMNGNTDTCSAFSLSSPISKRRQVECPICKTSMLDHLLNIHLDIDHATSKEEKKKTDESEEKKEASGETAKVCPLFLKGALPASAFEKKKGPRNNGRSAQKAIFYLSLKWNDEKSQIESWTAEWICDSQQDLDATLQGPNMHLHAEVDLSACLSLSLSVYVCVCVCVCVYVFNMRAEEYSEKSDADGGSIDLNISRPTPFGQTTATVVPRFVAKAVHYHFGGLGSAYRLCRFDVVHVGGESTLHFQSISIVVIVIVIVIVIVVNVSNSVSGHCKRPLWLFNFVFSLVKKCSSCQWKDYVGEYLYGDNDVSSSQLNLFSHALQSQLSHPALASNLVRCILIRASYGGMKGDILMLRNYAKLWAHRFGLIAEHHTIPCISSRTLNALGCDEHTQAYDWLHFIYTISKTPRVANKQLDCSDWSIDARQISPLQEIDVILSSVDFHCSRLLEHLQANTNVLQIIQQWTLEKSYSVSNPQQLLKTMVWEFRSSLTDKEPLGDIMWTKPEELRDLWQQIHKFVDDYAFQFLKFRIK</sequence>
<evidence type="ECO:0000256" key="6">
    <source>
        <dbReference type="SAM" id="MobiDB-lite"/>
    </source>
</evidence>
<feature type="transmembrane region" description="Helical" evidence="7">
    <location>
        <begin position="290"/>
        <end position="312"/>
    </location>
</feature>
<keyword evidence="7" id="KW-1133">Transmembrane helix</keyword>
<feature type="compositionally biased region" description="Polar residues" evidence="6">
    <location>
        <begin position="1"/>
        <end position="14"/>
    </location>
</feature>
<dbReference type="AlphaFoldDB" id="X6NZX4"/>
<keyword evidence="7" id="KW-0812">Transmembrane</keyword>
<dbReference type="GO" id="GO:0003677">
    <property type="term" value="F:DNA binding"/>
    <property type="evidence" value="ECO:0007669"/>
    <property type="project" value="InterPro"/>
</dbReference>
<keyword evidence="7" id="KW-0472">Membrane</keyword>
<keyword evidence="2" id="KW-0227">DNA damage</keyword>
<dbReference type="GO" id="GO:0006281">
    <property type="term" value="P:DNA repair"/>
    <property type="evidence" value="ECO:0007669"/>
    <property type="project" value="UniProtKB-KW"/>
</dbReference>
<evidence type="ECO:0000256" key="2">
    <source>
        <dbReference type="ARBA" id="ARBA00022763"/>
    </source>
</evidence>
<evidence type="ECO:0000256" key="1">
    <source>
        <dbReference type="ARBA" id="ARBA00022723"/>
    </source>
</evidence>
<comment type="caution">
    <text evidence="9">The sequence shown here is derived from an EMBL/GenBank/DDBJ whole genome shotgun (WGS) entry which is preliminary data.</text>
</comment>
<accession>X6NZX4</accession>